<dbReference type="PANTHER" id="PTHR33713">
    <property type="entry name" value="ANTITOXIN YAFN-RELATED"/>
    <property type="match status" value="1"/>
</dbReference>
<protein>
    <recommendedName>
        <fullName evidence="2">Antitoxin</fullName>
    </recommendedName>
</protein>
<dbReference type="STRING" id="511.UZ73_08180"/>
<dbReference type="Gene3D" id="1.10.1220.170">
    <property type="match status" value="1"/>
</dbReference>
<dbReference type="AlphaFoldDB" id="A0A2U2BLG9"/>
<dbReference type="Proteomes" id="UP000245216">
    <property type="component" value="Unassembled WGS sequence"/>
</dbReference>
<evidence type="ECO:0000256" key="1">
    <source>
        <dbReference type="ARBA" id="ARBA00009981"/>
    </source>
</evidence>
<comment type="function">
    <text evidence="2">Antitoxin component of a type II toxin-antitoxin (TA) system.</text>
</comment>
<evidence type="ECO:0000313" key="4">
    <source>
        <dbReference type="Proteomes" id="UP000245216"/>
    </source>
</evidence>
<evidence type="ECO:0000256" key="2">
    <source>
        <dbReference type="RuleBase" id="RU362080"/>
    </source>
</evidence>
<dbReference type="KEGG" id="afa:UZ73_08180"/>
<dbReference type="Pfam" id="PF02604">
    <property type="entry name" value="PhdYeFM_antitox"/>
    <property type="match status" value="1"/>
</dbReference>
<organism evidence="3 4">
    <name type="scientific">Alcaligenes faecalis</name>
    <dbReference type="NCBI Taxonomy" id="511"/>
    <lineage>
        <taxon>Bacteria</taxon>
        <taxon>Pseudomonadati</taxon>
        <taxon>Pseudomonadota</taxon>
        <taxon>Betaproteobacteria</taxon>
        <taxon>Burkholderiales</taxon>
        <taxon>Alcaligenaceae</taxon>
        <taxon>Alcaligenes</taxon>
    </lineage>
</organism>
<proteinExistence type="inferred from homology"/>
<reference evidence="3 4" key="1">
    <citation type="submission" date="2018-05" db="EMBL/GenBank/DDBJ databases">
        <title>Genome Sequence of an Efficient Indole-Degrading Bacterium, Alcaligenes sp.YBY.</title>
        <authorList>
            <person name="Yang B."/>
        </authorList>
    </citation>
    <scope>NUCLEOTIDE SEQUENCE [LARGE SCALE GENOMIC DNA]</scope>
    <source>
        <strain evidence="3 4">YBY</strain>
    </source>
</reference>
<dbReference type="InterPro" id="IPR006442">
    <property type="entry name" value="Antitoxin_Phd/YefM"/>
</dbReference>
<dbReference type="PANTHER" id="PTHR33713:SF6">
    <property type="entry name" value="ANTITOXIN YEFM"/>
    <property type="match status" value="1"/>
</dbReference>
<evidence type="ECO:0000313" key="3">
    <source>
        <dbReference type="EMBL" id="PWE14853.1"/>
    </source>
</evidence>
<gene>
    <name evidence="3" type="ORF">DF183_09155</name>
</gene>
<dbReference type="SUPFAM" id="SSF143120">
    <property type="entry name" value="YefM-like"/>
    <property type="match status" value="1"/>
</dbReference>
<dbReference type="InterPro" id="IPR051405">
    <property type="entry name" value="phD/YefM_antitoxin"/>
</dbReference>
<dbReference type="RefSeq" id="WP_045930785.1">
    <property type="nucleotide sequence ID" value="NZ_CAXOKM010000002.1"/>
</dbReference>
<dbReference type="Gene3D" id="3.40.1620.10">
    <property type="entry name" value="YefM-like domain"/>
    <property type="match status" value="1"/>
</dbReference>
<dbReference type="InterPro" id="IPR036165">
    <property type="entry name" value="YefM-like_sf"/>
</dbReference>
<accession>A0A2U2BLG9</accession>
<reference evidence="3 4" key="2">
    <citation type="submission" date="2018-05" db="EMBL/GenBank/DDBJ databases">
        <authorList>
            <person name="Lanie J.A."/>
            <person name="Ng W.-L."/>
            <person name="Kazmierczak K.M."/>
            <person name="Andrzejewski T.M."/>
            <person name="Davidsen T.M."/>
            <person name="Wayne K.J."/>
            <person name="Tettelin H."/>
            <person name="Glass J.I."/>
            <person name="Rusch D."/>
            <person name="Podicherti R."/>
            <person name="Tsui H.-C.T."/>
            <person name="Winkler M.E."/>
        </authorList>
    </citation>
    <scope>NUCLEOTIDE SEQUENCE [LARGE SCALE GENOMIC DNA]</scope>
    <source>
        <strain evidence="3 4">YBY</strain>
    </source>
</reference>
<dbReference type="EMBL" id="QEXO01000002">
    <property type="protein sequence ID" value="PWE14853.1"/>
    <property type="molecule type" value="Genomic_DNA"/>
</dbReference>
<sequence>MTTTLTATEARANLYRLIDQTAESHQPIRIAGKRSSAVLISEADWEAIQETLYLSSIPGMRESIKEGMAEPLEDSATELDW</sequence>
<comment type="caution">
    <text evidence="3">The sequence shown here is derived from an EMBL/GenBank/DDBJ whole genome shotgun (WGS) entry which is preliminary data.</text>
</comment>
<dbReference type="GeneID" id="29371037"/>
<comment type="similarity">
    <text evidence="1 2">Belongs to the phD/YefM antitoxin family.</text>
</comment>
<dbReference type="NCBIfam" id="TIGR01552">
    <property type="entry name" value="phd_fam"/>
    <property type="match status" value="1"/>
</dbReference>
<name>A0A2U2BLG9_ALCFA</name>